<protein>
    <recommendedName>
        <fullName evidence="1">MADF domain-containing protein</fullName>
    </recommendedName>
</protein>
<dbReference type="InterPro" id="IPR006578">
    <property type="entry name" value="MADF-dom"/>
</dbReference>
<evidence type="ECO:0000259" key="1">
    <source>
        <dbReference type="PROSITE" id="PS51029"/>
    </source>
</evidence>
<keyword evidence="3" id="KW-1185">Reference proteome</keyword>
<name>A0A5E4R0K8_9NEOP</name>
<dbReference type="PANTHER" id="PTHR21505:SF8">
    <property type="entry name" value="DPT-YFP REPRESSOR BY OVEREXPRESSION, ISOFORM D-RELATED"/>
    <property type="match status" value="1"/>
</dbReference>
<sequence>MSTAERKFLVEFIKLYESMECLWDKNHPRYRDRDEKMSAYQILLKKYKEFEMGATLVEMKKKLDNMRTACTREVKKVLKAKAFGGTHLPILWYYDHMQFLYKDLLPLECRSTCKQSNTSSCISSEPENEEPVEKKRKSILSIFLQNNDEDLHKVNESLNASEAQDLDDNEDQECDLMGRMTGIQLKSLVKRQRMIALKLISDVIFYAKLDQLTAESSIKLD</sequence>
<reference evidence="2 3" key="1">
    <citation type="submission" date="2017-07" db="EMBL/GenBank/DDBJ databases">
        <authorList>
            <person name="Talla V."/>
            <person name="Backstrom N."/>
        </authorList>
    </citation>
    <scope>NUCLEOTIDE SEQUENCE [LARGE SCALE GENOMIC DNA]</scope>
</reference>
<dbReference type="PROSITE" id="PS51029">
    <property type="entry name" value="MADF"/>
    <property type="match status" value="1"/>
</dbReference>
<feature type="domain" description="MADF" evidence="1">
    <location>
        <begin position="11"/>
        <end position="105"/>
    </location>
</feature>
<dbReference type="EMBL" id="FZQP02006443">
    <property type="protein sequence ID" value="VVD02900.1"/>
    <property type="molecule type" value="Genomic_DNA"/>
</dbReference>
<dbReference type="AlphaFoldDB" id="A0A5E4R0K8"/>
<evidence type="ECO:0000313" key="2">
    <source>
        <dbReference type="EMBL" id="VVD02900.1"/>
    </source>
</evidence>
<dbReference type="Pfam" id="PF10545">
    <property type="entry name" value="MADF_DNA_bdg"/>
    <property type="match status" value="1"/>
</dbReference>
<dbReference type="Proteomes" id="UP000324832">
    <property type="component" value="Unassembled WGS sequence"/>
</dbReference>
<dbReference type="SMART" id="SM00595">
    <property type="entry name" value="MADF"/>
    <property type="match status" value="1"/>
</dbReference>
<accession>A0A5E4R0K8</accession>
<dbReference type="PANTHER" id="PTHR21505">
    <property type="entry name" value="MADF DOMAIN-CONTAINING PROTEIN-RELATED"/>
    <property type="match status" value="1"/>
</dbReference>
<organism evidence="2 3">
    <name type="scientific">Leptidea sinapis</name>
    <dbReference type="NCBI Taxonomy" id="189913"/>
    <lineage>
        <taxon>Eukaryota</taxon>
        <taxon>Metazoa</taxon>
        <taxon>Ecdysozoa</taxon>
        <taxon>Arthropoda</taxon>
        <taxon>Hexapoda</taxon>
        <taxon>Insecta</taxon>
        <taxon>Pterygota</taxon>
        <taxon>Neoptera</taxon>
        <taxon>Endopterygota</taxon>
        <taxon>Lepidoptera</taxon>
        <taxon>Glossata</taxon>
        <taxon>Ditrysia</taxon>
        <taxon>Papilionoidea</taxon>
        <taxon>Pieridae</taxon>
        <taxon>Dismorphiinae</taxon>
        <taxon>Leptidea</taxon>
    </lineage>
</organism>
<gene>
    <name evidence="2" type="ORF">LSINAPIS_LOCUS13004</name>
</gene>
<proteinExistence type="predicted"/>
<evidence type="ECO:0000313" key="3">
    <source>
        <dbReference type="Proteomes" id="UP000324832"/>
    </source>
</evidence>